<evidence type="ECO:0000259" key="4">
    <source>
        <dbReference type="PROSITE" id="PS50835"/>
    </source>
</evidence>
<sequence length="346" mass="39808">MFRSTEPTQIKMKTIYLLFLFCHVSSSVKHSYKNFVTTTTGVSNTPEFMITLMINDIEVGYCDSNKKFEVKRETMKNILEDDPQFLKEHVHDCFEKLPNIYKNILNTLTKYWNQSGGVHVLQIQNGCEWDENTGEVVGFLQCGYDGEDFMSLDLKTMNWIALNPQTVGTKQIWDADKFAINEAEISITYIYPELLKKYLKYENSSSLRPVLPSVSLLQKTPSSPVSCHATGFYPDRVDMFWRKDGEEIHEDVDHGEILPNHDGTFQMRVDLNISSVKPEDWSRYDCVFQFSGVKKDVITKLDKAEIRTNRVPPSEFPAAVIGVVVGLLLLLVCITGLFIWWKKKKN</sequence>
<dbReference type="GO" id="GO:0006955">
    <property type="term" value="P:immune response"/>
    <property type="evidence" value="ECO:0007669"/>
    <property type="project" value="TreeGrafter"/>
</dbReference>
<dbReference type="InterPro" id="IPR050208">
    <property type="entry name" value="MHC_class-I_related"/>
</dbReference>
<dbReference type="PROSITE" id="PS50835">
    <property type="entry name" value="IG_LIKE"/>
    <property type="match status" value="1"/>
</dbReference>
<reference evidence="5" key="3">
    <citation type="submission" date="2025-09" db="UniProtKB">
        <authorList>
            <consortium name="Ensembl"/>
        </authorList>
    </citation>
    <scope>IDENTIFICATION</scope>
</reference>
<keyword evidence="3" id="KW-0732">Signal</keyword>
<dbReference type="GeneTree" id="ENSGT01120000271828"/>
<feature type="signal peptide" evidence="3">
    <location>
        <begin position="1"/>
        <end position="27"/>
    </location>
</feature>
<keyword evidence="2" id="KW-1133">Transmembrane helix</keyword>
<keyword evidence="1" id="KW-0325">Glycoprotein</keyword>
<dbReference type="PANTHER" id="PTHR16675">
    <property type="entry name" value="MHC CLASS I-RELATED"/>
    <property type="match status" value="1"/>
</dbReference>
<dbReference type="FunFam" id="2.60.40.10:FF:000943">
    <property type="entry name" value="Classical MHC class I molecule, alpha-chain"/>
    <property type="match status" value="1"/>
</dbReference>
<dbReference type="AlphaFoldDB" id="A0A3Q1HKP7"/>
<dbReference type="Proteomes" id="UP000265040">
    <property type="component" value="Chromosome 11"/>
</dbReference>
<dbReference type="InterPro" id="IPR036179">
    <property type="entry name" value="Ig-like_dom_sf"/>
</dbReference>
<keyword evidence="2" id="KW-0472">Membrane</keyword>
<dbReference type="InterPro" id="IPR011162">
    <property type="entry name" value="MHC_I/II-like_Ag-recog"/>
</dbReference>
<dbReference type="Gene3D" id="2.60.40.10">
    <property type="entry name" value="Immunoglobulins"/>
    <property type="match status" value="1"/>
</dbReference>
<keyword evidence="6" id="KW-1185">Reference proteome</keyword>
<dbReference type="InterPro" id="IPR013783">
    <property type="entry name" value="Ig-like_fold"/>
</dbReference>
<dbReference type="GO" id="GO:0009897">
    <property type="term" value="C:external side of plasma membrane"/>
    <property type="evidence" value="ECO:0007669"/>
    <property type="project" value="TreeGrafter"/>
</dbReference>
<dbReference type="CDD" id="cd07698">
    <property type="entry name" value="IgC1_MHC_I_alpha3"/>
    <property type="match status" value="1"/>
</dbReference>
<dbReference type="SMART" id="SM00407">
    <property type="entry name" value="IGc1"/>
    <property type="match status" value="1"/>
</dbReference>
<dbReference type="STRING" id="64144.ENSATEP00000009397"/>
<feature type="domain" description="Ig-like" evidence="4">
    <location>
        <begin position="212"/>
        <end position="299"/>
    </location>
</feature>
<accession>A0A3Q1HKP7</accession>
<feature type="chain" id="PRO_5043758590" description="Ig-like domain-containing protein" evidence="3">
    <location>
        <begin position="28"/>
        <end position="346"/>
    </location>
</feature>
<evidence type="ECO:0000313" key="5">
    <source>
        <dbReference type="Ensembl" id="ENSATEP00000009397.3"/>
    </source>
</evidence>
<keyword evidence="2" id="KW-0812">Transmembrane</keyword>
<dbReference type="Ensembl" id="ENSATET00000009557.3">
    <property type="protein sequence ID" value="ENSATEP00000009397.3"/>
    <property type="gene ID" value="ENSATEG00000031332.1"/>
</dbReference>
<dbReference type="GO" id="GO:0005615">
    <property type="term" value="C:extracellular space"/>
    <property type="evidence" value="ECO:0007669"/>
    <property type="project" value="TreeGrafter"/>
</dbReference>
<evidence type="ECO:0000256" key="2">
    <source>
        <dbReference type="SAM" id="Phobius"/>
    </source>
</evidence>
<reference evidence="5" key="1">
    <citation type="submission" date="2021-04" db="EMBL/GenBank/DDBJ databases">
        <authorList>
            <consortium name="Wellcome Sanger Institute Data Sharing"/>
        </authorList>
    </citation>
    <scope>NUCLEOTIDE SEQUENCE [LARGE SCALE GENOMIC DNA]</scope>
</reference>
<evidence type="ECO:0000313" key="6">
    <source>
        <dbReference type="Proteomes" id="UP000265040"/>
    </source>
</evidence>
<feature type="transmembrane region" description="Helical" evidence="2">
    <location>
        <begin position="316"/>
        <end position="341"/>
    </location>
</feature>
<organism evidence="5 6">
    <name type="scientific">Anabas testudineus</name>
    <name type="common">Climbing perch</name>
    <name type="synonym">Anthias testudineus</name>
    <dbReference type="NCBI Taxonomy" id="64144"/>
    <lineage>
        <taxon>Eukaryota</taxon>
        <taxon>Metazoa</taxon>
        <taxon>Chordata</taxon>
        <taxon>Craniata</taxon>
        <taxon>Vertebrata</taxon>
        <taxon>Euteleostomi</taxon>
        <taxon>Actinopterygii</taxon>
        <taxon>Neopterygii</taxon>
        <taxon>Teleostei</taxon>
        <taxon>Neoteleostei</taxon>
        <taxon>Acanthomorphata</taxon>
        <taxon>Anabantaria</taxon>
        <taxon>Anabantiformes</taxon>
        <taxon>Anabantoidei</taxon>
        <taxon>Anabantidae</taxon>
        <taxon>Anabas</taxon>
    </lineage>
</organism>
<dbReference type="Pfam" id="PF07654">
    <property type="entry name" value="C1-set"/>
    <property type="match status" value="1"/>
</dbReference>
<dbReference type="InterPro" id="IPR037055">
    <property type="entry name" value="MHC_I-like_Ag-recog_sf"/>
</dbReference>
<dbReference type="InParanoid" id="A0A3Q1HKP7"/>
<evidence type="ECO:0000256" key="3">
    <source>
        <dbReference type="SAM" id="SignalP"/>
    </source>
</evidence>
<name>A0A3Q1HKP7_ANATE</name>
<dbReference type="SUPFAM" id="SSF48726">
    <property type="entry name" value="Immunoglobulin"/>
    <property type="match status" value="1"/>
</dbReference>
<dbReference type="Gene3D" id="3.30.500.10">
    <property type="entry name" value="MHC class I-like antigen recognition-like"/>
    <property type="match status" value="1"/>
</dbReference>
<evidence type="ECO:0000256" key="1">
    <source>
        <dbReference type="ARBA" id="ARBA00023180"/>
    </source>
</evidence>
<dbReference type="InterPro" id="IPR003597">
    <property type="entry name" value="Ig_C1-set"/>
</dbReference>
<dbReference type="InterPro" id="IPR011161">
    <property type="entry name" value="MHC_I-like_Ag-recog"/>
</dbReference>
<dbReference type="SUPFAM" id="SSF54452">
    <property type="entry name" value="MHC antigen-recognition domain"/>
    <property type="match status" value="1"/>
</dbReference>
<dbReference type="InterPro" id="IPR007110">
    <property type="entry name" value="Ig-like_dom"/>
</dbReference>
<protein>
    <recommendedName>
        <fullName evidence="4">Ig-like domain-containing protein</fullName>
    </recommendedName>
</protein>
<dbReference type="PANTHER" id="PTHR16675:SF237">
    <property type="entry name" value="MHC CLASS I ANTIGEN TRANSCRIPT VARIANT 1-RELATED"/>
    <property type="match status" value="1"/>
</dbReference>
<proteinExistence type="predicted"/>
<reference evidence="5" key="2">
    <citation type="submission" date="2025-08" db="UniProtKB">
        <authorList>
            <consortium name="Ensembl"/>
        </authorList>
    </citation>
    <scope>IDENTIFICATION</scope>
</reference>
<dbReference type="Pfam" id="PF00129">
    <property type="entry name" value="MHC_I"/>
    <property type="match status" value="1"/>
</dbReference>